<dbReference type="CDD" id="cd02440">
    <property type="entry name" value="AdoMet_MTases"/>
    <property type="match status" value="1"/>
</dbReference>
<dbReference type="PANTHER" id="PTHR43861">
    <property type="entry name" value="TRANS-ACONITATE 2-METHYLTRANSFERASE-RELATED"/>
    <property type="match status" value="1"/>
</dbReference>
<dbReference type="OrthoDB" id="159206at2"/>
<gene>
    <name evidence="1" type="ORF">AC812_00365</name>
</gene>
<comment type="caution">
    <text evidence="1">The sequence shown here is derived from an EMBL/GenBank/DDBJ whole genome shotgun (WGS) entry which is preliminary data.</text>
</comment>
<protein>
    <recommendedName>
        <fullName evidence="3">Class I SAM-dependent methyltransferase</fullName>
    </recommendedName>
</protein>
<dbReference type="Proteomes" id="UP000050514">
    <property type="component" value="Unassembled WGS sequence"/>
</dbReference>
<keyword evidence="2" id="KW-1185">Reference proteome</keyword>
<evidence type="ECO:0000313" key="2">
    <source>
        <dbReference type="Proteomes" id="UP000050514"/>
    </source>
</evidence>
<dbReference type="EMBL" id="LGHJ01000002">
    <property type="protein sequence ID" value="KPL78896.1"/>
    <property type="molecule type" value="Genomic_DNA"/>
</dbReference>
<name>A0A0P6YAJ2_9CHLR</name>
<dbReference type="STRING" id="360411.AC812_00365"/>
<evidence type="ECO:0000313" key="1">
    <source>
        <dbReference type="EMBL" id="KPL78896.1"/>
    </source>
</evidence>
<reference evidence="1 2" key="1">
    <citation type="submission" date="2015-07" db="EMBL/GenBank/DDBJ databases">
        <title>Draft genome of Bellilinea caldifistulae DSM 17877.</title>
        <authorList>
            <person name="Hemp J."/>
            <person name="Ward L.M."/>
            <person name="Pace L.A."/>
            <person name="Fischer W.W."/>
        </authorList>
    </citation>
    <scope>NUCLEOTIDE SEQUENCE [LARGE SCALE GENOMIC DNA]</scope>
    <source>
        <strain evidence="1 2">GOMI-1</strain>
    </source>
</reference>
<dbReference type="SUPFAM" id="SSF53335">
    <property type="entry name" value="S-adenosyl-L-methionine-dependent methyltransferases"/>
    <property type="match status" value="1"/>
</dbReference>
<dbReference type="Pfam" id="PF13489">
    <property type="entry name" value="Methyltransf_23"/>
    <property type="match status" value="1"/>
</dbReference>
<accession>A0A0P6YAJ2</accession>
<organism evidence="1 2">
    <name type="scientific">Bellilinea caldifistulae</name>
    <dbReference type="NCBI Taxonomy" id="360411"/>
    <lineage>
        <taxon>Bacteria</taxon>
        <taxon>Bacillati</taxon>
        <taxon>Chloroflexota</taxon>
        <taxon>Anaerolineae</taxon>
        <taxon>Anaerolineales</taxon>
        <taxon>Anaerolineaceae</taxon>
        <taxon>Bellilinea</taxon>
    </lineage>
</organism>
<dbReference type="RefSeq" id="WP_061913018.1">
    <property type="nucleotide sequence ID" value="NZ_DF967971.1"/>
</dbReference>
<proteinExistence type="predicted"/>
<evidence type="ECO:0008006" key="3">
    <source>
        <dbReference type="Google" id="ProtNLM"/>
    </source>
</evidence>
<sequence>MRAETIQKLLEINDQFYQNFGAAFAATRRRLQPGVRRVLENLPVGGRLLDLGCGSGTLALELDRRWQTGSYLGLDASPVLLAEARAALRSALPGGVDIRFARANLADPNWVEIAAGFPVDVVLAFAVLHHIPSDELRRRILQQVNSLLPSGGLFIHSEWQFQHSPRWLARIQPWWRVGIEEGELEEGDTLLDWRHHLSGQAEQVGLRYVHLFSRLELSRLAEASGFEIIEEFESDGEGGRLGLYQVWRKIRE</sequence>
<dbReference type="AlphaFoldDB" id="A0A0P6YAJ2"/>
<dbReference type="Gene3D" id="3.40.50.150">
    <property type="entry name" value="Vaccinia Virus protein VP39"/>
    <property type="match status" value="1"/>
</dbReference>
<dbReference type="InterPro" id="IPR029063">
    <property type="entry name" value="SAM-dependent_MTases_sf"/>
</dbReference>